<protein>
    <recommendedName>
        <fullName evidence="3">17 kDa surface antigen</fullName>
    </recommendedName>
</protein>
<proteinExistence type="inferred from homology"/>
<evidence type="ECO:0000256" key="7">
    <source>
        <dbReference type="SAM" id="SignalP"/>
    </source>
</evidence>
<gene>
    <name evidence="9" type="ORF">FOM92_06600</name>
</gene>
<dbReference type="InterPro" id="IPR051407">
    <property type="entry name" value="Bact_OM_lipoprot/Surf_antigen"/>
</dbReference>
<dbReference type="EMBL" id="VKKU01000001">
    <property type="protein sequence ID" value="TSB05048.1"/>
    <property type="molecule type" value="Genomic_DNA"/>
</dbReference>
<keyword evidence="4" id="KW-0472">Membrane</keyword>
<keyword evidence="7" id="KW-0732">Signal</keyword>
<evidence type="ECO:0000256" key="3">
    <source>
        <dbReference type="ARBA" id="ARBA00015281"/>
    </source>
</evidence>
<dbReference type="GO" id="GO:0009279">
    <property type="term" value="C:cell outer membrane"/>
    <property type="evidence" value="ECO:0007669"/>
    <property type="project" value="UniProtKB-SubCell"/>
</dbReference>
<feature type="domain" description="Glycine zipper 2TM" evidence="8">
    <location>
        <begin position="118"/>
        <end position="158"/>
    </location>
</feature>
<evidence type="ECO:0000313" key="9">
    <source>
        <dbReference type="EMBL" id="TSB05048.1"/>
    </source>
</evidence>
<dbReference type="Proteomes" id="UP000320160">
    <property type="component" value="Unassembled WGS sequence"/>
</dbReference>
<evidence type="ECO:0000256" key="5">
    <source>
        <dbReference type="ARBA" id="ARBA00023288"/>
    </source>
</evidence>
<dbReference type="RefSeq" id="WP_143775964.1">
    <property type="nucleotide sequence ID" value="NZ_VKKU01000001.1"/>
</dbReference>
<evidence type="ECO:0000256" key="2">
    <source>
        <dbReference type="ARBA" id="ARBA00008681"/>
    </source>
</evidence>
<comment type="similarity">
    <text evidence="2">Belongs to the rickettsiale 17 kDa surface antigen family.</text>
</comment>
<dbReference type="AlphaFoldDB" id="A0A553WK56"/>
<accession>A0A553WK56</accession>
<sequence length="165" mass="19295">MRKLLSAVFISAIALTTQPATAQSRADREYQRDVRQAEREYRRDVKEAKRERRQAIRDWRQYRRLDWNRPDPYYGRYDADRYYRDGRYYQVRRIGRNDRIYRGRDGRYYCRRPDGTTGLIIGGAVGGLLGNNIGRGDSKIIATIIGTGAGALLGREIERGNVRCR</sequence>
<organism evidence="9 10">
    <name type="scientific">Sphingorhabdus contaminans</name>
    <dbReference type="NCBI Taxonomy" id="1343899"/>
    <lineage>
        <taxon>Bacteria</taxon>
        <taxon>Pseudomonadati</taxon>
        <taxon>Pseudomonadota</taxon>
        <taxon>Alphaproteobacteria</taxon>
        <taxon>Sphingomonadales</taxon>
        <taxon>Sphingomonadaceae</taxon>
        <taxon>Sphingorhabdus</taxon>
    </lineage>
</organism>
<evidence type="ECO:0000259" key="8">
    <source>
        <dbReference type="Pfam" id="PF05433"/>
    </source>
</evidence>
<dbReference type="PANTHER" id="PTHR35603:SF2">
    <property type="entry name" value="OUTER MEMBRANE LIPOPROTEIN"/>
    <property type="match status" value="1"/>
</dbReference>
<dbReference type="PANTHER" id="PTHR35603">
    <property type="match status" value="1"/>
</dbReference>
<comment type="subcellular location">
    <subcellularLocation>
        <location evidence="1">Cell outer membrane</location>
        <topology evidence="1">Lipid-anchor</topology>
    </subcellularLocation>
</comment>
<evidence type="ECO:0000256" key="6">
    <source>
        <dbReference type="SAM" id="Coils"/>
    </source>
</evidence>
<keyword evidence="6" id="KW-0175">Coiled coil</keyword>
<comment type="caution">
    <text evidence="9">The sequence shown here is derived from an EMBL/GenBank/DDBJ whole genome shotgun (WGS) entry which is preliminary data.</text>
</comment>
<feature type="coiled-coil region" evidence="6">
    <location>
        <begin position="31"/>
        <end position="58"/>
    </location>
</feature>
<dbReference type="Pfam" id="PF05433">
    <property type="entry name" value="Rick_17kDa_Anti"/>
    <property type="match status" value="1"/>
</dbReference>
<evidence type="ECO:0000313" key="10">
    <source>
        <dbReference type="Proteomes" id="UP000320160"/>
    </source>
</evidence>
<feature type="chain" id="PRO_5021758212" description="17 kDa surface antigen" evidence="7">
    <location>
        <begin position="23"/>
        <end position="165"/>
    </location>
</feature>
<feature type="signal peptide" evidence="7">
    <location>
        <begin position="1"/>
        <end position="22"/>
    </location>
</feature>
<name>A0A553WK56_9SPHN</name>
<reference evidence="9 10" key="1">
    <citation type="submission" date="2019-07" db="EMBL/GenBank/DDBJ databases">
        <authorList>
            <person name="Park M."/>
        </authorList>
    </citation>
    <scope>NUCLEOTIDE SEQUENCE [LARGE SCALE GENOMIC DNA]</scope>
    <source>
        <strain evidence="9 10">KCTC32445</strain>
    </source>
</reference>
<evidence type="ECO:0000256" key="1">
    <source>
        <dbReference type="ARBA" id="ARBA00004459"/>
    </source>
</evidence>
<dbReference type="InterPro" id="IPR008816">
    <property type="entry name" value="Gly_zipper_2TM_dom"/>
</dbReference>
<keyword evidence="10" id="KW-1185">Reference proteome</keyword>
<keyword evidence="5" id="KW-0449">Lipoprotein</keyword>
<evidence type="ECO:0000256" key="4">
    <source>
        <dbReference type="ARBA" id="ARBA00023136"/>
    </source>
</evidence>